<dbReference type="InterPro" id="IPR045379">
    <property type="entry name" value="Crinkler_N"/>
</dbReference>
<dbReference type="VEuPathDB" id="FungiDB:PC110_g13918"/>
<dbReference type="Pfam" id="PF20147">
    <property type="entry name" value="Crinkler"/>
    <property type="match status" value="1"/>
</dbReference>
<accession>A0A8T1HQ78</accession>
<keyword evidence="4" id="KW-0732">Signal</keyword>
<evidence type="ECO:0000256" key="2">
    <source>
        <dbReference type="ARBA" id="ARBA00004613"/>
    </source>
</evidence>
<organism evidence="6 7">
    <name type="scientific">Phytophthora cactorum</name>
    <dbReference type="NCBI Taxonomy" id="29920"/>
    <lineage>
        <taxon>Eukaryota</taxon>
        <taxon>Sar</taxon>
        <taxon>Stramenopiles</taxon>
        <taxon>Oomycota</taxon>
        <taxon>Peronosporomycetes</taxon>
        <taxon>Peronosporales</taxon>
        <taxon>Peronosporaceae</taxon>
        <taxon>Phytophthora</taxon>
    </lineage>
</organism>
<feature type="chain" id="PRO_5035748665" description="Crinkler effector protein N-terminal domain-containing protein" evidence="4">
    <location>
        <begin position="16"/>
        <end position="258"/>
    </location>
</feature>
<name>A0A8T1HQ78_9STRA</name>
<dbReference type="Proteomes" id="UP000760860">
    <property type="component" value="Unassembled WGS sequence"/>
</dbReference>
<dbReference type="AlphaFoldDB" id="A0A8T1HQ78"/>
<evidence type="ECO:0000259" key="5">
    <source>
        <dbReference type="Pfam" id="PF20147"/>
    </source>
</evidence>
<proteinExistence type="predicted"/>
<protein>
    <recommendedName>
        <fullName evidence="5">Crinkler effector protein N-terminal domain-containing protein</fullName>
    </recommendedName>
</protein>
<evidence type="ECO:0000256" key="3">
    <source>
        <dbReference type="ARBA" id="ARBA00022525"/>
    </source>
</evidence>
<feature type="domain" description="Crinkler effector protein N-terminal" evidence="5">
    <location>
        <begin position="2"/>
        <end position="109"/>
    </location>
</feature>
<keyword evidence="3" id="KW-0964">Secreted</keyword>
<gene>
    <name evidence="6" type="ORF">PC129_g15005</name>
</gene>
<evidence type="ECO:0000256" key="1">
    <source>
        <dbReference type="ARBA" id="ARBA00004340"/>
    </source>
</evidence>
<comment type="subcellular location">
    <subcellularLocation>
        <location evidence="1">Host cell</location>
    </subcellularLocation>
    <subcellularLocation>
        <location evidence="2">Secreted</location>
    </subcellularLocation>
</comment>
<dbReference type="EMBL" id="RCMV01000672">
    <property type="protein sequence ID" value="KAG3214066.1"/>
    <property type="molecule type" value="Genomic_DNA"/>
</dbReference>
<evidence type="ECO:0000256" key="4">
    <source>
        <dbReference type="SAM" id="SignalP"/>
    </source>
</evidence>
<evidence type="ECO:0000313" key="7">
    <source>
        <dbReference type="Proteomes" id="UP000760860"/>
    </source>
</evidence>
<evidence type="ECO:0000313" key="6">
    <source>
        <dbReference type="EMBL" id="KAG3214066.1"/>
    </source>
</evidence>
<dbReference type="GO" id="GO:0043657">
    <property type="term" value="C:host cell"/>
    <property type="evidence" value="ECO:0007669"/>
    <property type="project" value="UniProtKB-SubCell"/>
</dbReference>
<dbReference type="GO" id="GO:0005576">
    <property type="term" value="C:extracellular region"/>
    <property type="evidence" value="ECO:0007669"/>
    <property type="project" value="UniProtKB-SubCell"/>
</dbReference>
<sequence length="258" mass="28337">MVKLFCAIFGVAGSAFEVNIDGAESVAALKKAIKDQSDGLITDPWTKLQLFLAKKGDRWLPDDDTLDAVLQSGDDTSYVKMRASWKLNKPSLFGPNVSLGEDVIHVLVVVPDGAGGSASETSTLAQMSAKIDDLHKQAIGKRKYVHSEVTSTQGRQLLNDLDIRVEFVRTVPFAAGEGSSVGPYEWKRVTIENGEEVVLTEEQQRKRYREYVERNIGDVLMKKQLSVIGVERGTNILTVEVPDEAVRGTVLAWSEDAD</sequence>
<feature type="signal peptide" evidence="4">
    <location>
        <begin position="1"/>
        <end position="15"/>
    </location>
</feature>
<reference evidence="6" key="1">
    <citation type="submission" date="2018-05" db="EMBL/GenBank/DDBJ databases">
        <title>Effector identification in a new, highly contiguous assembly of the strawberry crown rot pathogen Phytophthora cactorum.</title>
        <authorList>
            <person name="Armitage A.D."/>
            <person name="Nellist C.F."/>
            <person name="Bates H."/>
            <person name="Vickerstaff R.J."/>
            <person name="Harrison R.J."/>
        </authorList>
    </citation>
    <scope>NUCLEOTIDE SEQUENCE</scope>
    <source>
        <strain evidence="6">P421</strain>
    </source>
</reference>
<comment type="caution">
    <text evidence="6">The sequence shown here is derived from an EMBL/GenBank/DDBJ whole genome shotgun (WGS) entry which is preliminary data.</text>
</comment>